<dbReference type="NCBIfam" id="NF038110">
    <property type="entry name" value="Lys_methyl_FliB"/>
    <property type="match status" value="1"/>
</dbReference>
<dbReference type="GO" id="GO:0032259">
    <property type="term" value="P:methylation"/>
    <property type="evidence" value="ECO:0007669"/>
    <property type="project" value="UniProtKB-KW"/>
</dbReference>
<keyword evidence="2" id="KW-1185">Reference proteome</keyword>
<keyword evidence="1" id="KW-0489">Methyltransferase</keyword>
<keyword evidence="1" id="KW-0969">Cilium</keyword>
<dbReference type="Proteomes" id="UP000617402">
    <property type="component" value="Unassembled WGS sequence"/>
</dbReference>
<dbReference type="EC" id="2.1.1.-" evidence="1"/>
<sequence length="417" mass="48718">MNIDVKVTGVYAPAYMRKFSCTGSDCEDTCCANWDIDVDKRTFTKYCTIADESLKNLIEQYIVPHEENQKEVKFARILMGKSTYCPFLDSEKMCSIQKQVGEEYIPDICSMYPRVAKVIDDKLEVVCTMSCPVVARIALLEPNQLLLQKVPNRIVTRNTSSHIYTVDKSKNDVSRSFYYLREFTIRWLQNHNYALKDRLLILGLFFNEVQKKKVHSKNNIIKIMKSFEEKFGRGNNITVKIPADMIKGTTTAVLSYLFNLYVKARASEKTQENSYFQLYTEVFEGLGLAPDQNDETFANKYTALHEDIFKSSTVNPEGILENYLINHTLLRFYPYEDTNSLFKWYFVMVLYYTLIKLHLVGISAYHKEGFTVDHVIKVIYLFSRNVEHAQSFKDQMLEILEHNNYYNMAFLTYLLKY</sequence>
<evidence type="ECO:0000313" key="1">
    <source>
        <dbReference type="EMBL" id="MBC9784488.1"/>
    </source>
</evidence>
<accession>A0ABR7T123</accession>
<reference evidence="1 2" key="1">
    <citation type="submission" date="2020-07" db="EMBL/GenBank/DDBJ databases">
        <title>Draft whole-genome sequence of Heliobacterium chlorum DSM 3682, type strain.</title>
        <authorList>
            <person name="Kyndt J.A."/>
            <person name="Meyer T.E."/>
            <person name="Imhoff J.F."/>
        </authorList>
    </citation>
    <scope>NUCLEOTIDE SEQUENCE [LARGE SCALE GENOMIC DNA]</scope>
    <source>
        <strain evidence="1 2">DSM 3682</strain>
    </source>
</reference>
<keyword evidence="1" id="KW-0966">Cell projection</keyword>
<keyword evidence="1" id="KW-0808">Transferase</keyword>
<organism evidence="1 2">
    <name type="scientific">Heliobacterium chlorum</name>
    <dbReference type="NCBI Taxonomy" id="2698"/>
    <lineage>
        <taxon>Bacteria</taxon>
        <taxon>Bacillati</taxon>
        <taxon>Bacillota</taxon>
        <taxon>Clostridia</taxon>
        <taxon>Eubacteriales</taxon>
        <taxon>Heliobacteriaceae</taxon>
        <taxon>Heliobacterium</taxon>
    </lineage>
</organism>
<keyword evidence="1" id="KW-0282">Flagellum</keyword>
<proteinExistence type="predicted"/>
<comment type="caution">
    <text evidence="1">The sequence shown here is derived from an EMBL/GenBank/DDBJ whole genome shotgun (WGS) entry which is preliminary data.</text>
</comment>
<dbReference type="RefSeq" id="WP_188039602.1">
    <property type="nucleotide sequence ID" value="NZ_JACVHF010000006.1"/>
</dbReference>
<dbReference type="GO" id="GO:0008168">
    <property type="term" value="F:methyltransferase activity"/>
    <property type="evidence" value="ECO:0007669"/>
    <property type="project" value="UniProtKB-KW"/>
</dbReference>
<dbReference type="EMBL" id="JACVHF010000006">
    <property type="protein sequence ID" value="MBC9784488.1"/>
    <property type="molecule type" value="Genomic_DNA"/>
</dbReference>
<gene>
    <name evidence="1" type="primary">fliB</name>
    <name evidence="1" type="ORF">H1S01_08180</name>
</gene>
<protein>
    <submittedName>
        <fullName evidence="1">Flagellin lysine-N-methylase</fullName>
        <ecNumber evidence="1">2.1.1.-</ecNumber>
    </submittedName>
</protein>
<evidence type="ECO:0000313" key="2">
    <source>
        <dbReference type="Proteomes" id="UP000617402"/>
    </source>
</evidence>
<name>A0ABR7T123_HELCL</name>